<accession>A0A645DKH2</accession>
<name>A0A645DKH2_9ZZZZ</name>
<sequence length="112" mass="12202">MAKFEKLVWGEFTQIVTQLNEDILRSGLSMNLVDESNYESADVRIAVRVYDKYFMRNGNRASVSVTVVGSGREVFISAIGAGGGSGVIFNFSLGAESELTEVVADSIRRMGL</sequence>
<dbReference type="EMBL" id="VSSQ01036767">
    <property type="protein sequence ID" value="MPM89323.1"/>
    <property type="molecule type" value="Genomic_DNA"/>
</dbReference>
<gene>
    <name evidence="1" type="ORF">SDC9_136432</name>
</gene>
<dbReference type="Pfam" id="PF19524">
    <property type="entry name" value="DUF6054"/>
    <property type="match status" value="1"/>
</dbReference>
<evidence type="ECO:0000313" key="1">
    <source>
        <dbReference type="EMBL" id="MPM89323.1"/>
    </source>
</evidence>
<proteinExistence type="predicted"/>
<protein>
    <submittedName>
        <fullName evidence="1">Uncharacterized protein</fullName>
    </submittedName>
</protein>
<comment type="caution">
    <text evidence="1">The sequence shown here is derived from an EMBL/GenBank/DDBJ whole genome shotgun (WGS) entry which is preliminary data.</text>
</comment>
<reference evidence="1" key="1">
    <citation type="submission" date="2019-08" db="EMBL/GenBank/DDBJ databases">
        <authorList>
            <person name="Kucharzyk K."/>
            <person name="Murdoch R.W."/>
            <person name="Higgins S."/>
            <person name="Loffler F."/>
        </authorList>
    </citation>
    <scope>NUCLEOTIDE SEQUENCE</scope>
</reference>
<dbReference type="InterPro" id="IPR046117">
    <property type="entry name" value="DUF6054"/>
</dbReference>
<organism evidence="1">
    <name type="scientific">bioreactor metagenome</name>
    <dbReference type="NCBI Taxonomy" id="1076179"/>
    <lineage>
        <taxon>unclassified sequences</taxon>
        <taxon>metagenomes</taxon>
        <taxon>ecological metagenomes</taxon>
    </lineage>
</organism>
<dbReference type="AlphaFoldDB" id="A0A645DKH2"/>